<name>A0ABR5J377_9ACTN</name>
<dbReference type="EMBL" id="LGUT01002018">
    <property type="protein sequence ID" value="KOG87817.1"/>
    <property type="molecule type" value="Genomic_DNA"/>
</dbReference>
<gene>
    <name evidence="1" type="ORF">ADK38_23320</name>
</gene>
<reference evidence="1 2" key="1">
    <citation type="submission" date="2015-07" db="EMBL/GenBank/DDBJ databases">
        <authorList>
            <person name="Ju K.-S."/>
            <person name="Doroghazi J.R."/>
            <person name="Metcalf W.W."/>
        </authorList>
    </citation>
    <scope>NUCLEOTIDE SEQUENCE [LARGE SCALE GENOMIC DNA]</scope>
    <source>
        <strain evidence="1 2">NRRL B-3589</strain>
    </source>
</reference>
<dbReference type="Pfam" id="PF10604">
    <property type="entry name" value="Polyketide_cyc2"/>
    <property type="match status" value="1"/>
</dbReference>
<protein>
    <recommendedName>
        <fullName evidence="3">Cyclase</fullName>
    </recommendedName>
</protein>
<dbReference type="InterPro" id="IPR019587">
    <property type="entry name" value="Polyketide_cyclase/dehydratase"/>
</dbReference>
<evidence type="ECO:0000313" key="2">
    <source>
        <dbReference type="Proteomes" id="UP000037020"/>
    </source>
</evidence>
<dbReference type="InterPro" id="IPR023393">
    <property type="entry name" value="START-like_dom_sf"/>
</dbReference>
<dbReference type="CDD" id="cd08861">
    <property type="entry name" value="OtcD1_ARO-CYC_like"/>
    <property type="match status" value="2"/>
</dbReference>
<dbReference type="SUPFAM" id="SSF55961">
    <property type="entry name" value="Bet v1-like"/>
    <property type="match status" value="2"/>
</dbReference>
<keyword evidence="2" id="KW-1185">Reference proteome</keyword>
<evidence type="ECO:0000313" key="1">
    <source>
        <dbReference type="EMBL" id="KOG87817.1"/>
    </source>
</evidence>
<comment type="caution">
    <text evidence="1">The sequence shown here is derived from an EMBL/GenBank/DDBJ whole genome shotgun (WGS) entry which is preliminary data.</text>
</comment>
<dbReference type="Proteomes" id="UP000037020">
    <property type="component" value="Unassembled WGS sequence"/>
</dbReference>
<organism evidence="1 2">
    <name type="scientific">Streptomyces varsoviensis</name>
    <dbReference type="NCBI Taxonomy" id="67373"/>
    <lineage>
        <taxon>Bacteria</taxon>
        <taxon>Bacillati</taxon>
        <taxon>Actinomycetota</taxon>
        <taxon>Actinomycetes</taxon>
        <taxon>Kitasatosporales</taxon>
        <taxon>Streptomycetaceae</taxon>
        <taxon>Streptomyces</taxon>
    </lineage>
</organism>
<dbReference type="Gene3D" id="3.30.530.20">
    <property type="match status" value="2"/>
</dbReference>
<proteinExistence type="predicted"/>
<sequence>MVRSTVVAAPADVVYDTVADVARWPQLLSSVVHVEHTPGADAGTDEVEIWALRGENQVRNWTNHRTLDRDALRIGFANPLAEGEWRVEARDDGTATLTVGHDFAVPAAARGAVPHIEAQLAEFKEAAERHAELAELTIEFADPLFIGGAPRDAYELLYRAEQWPDRFPHVTRIDMTEDVPNVQFFDMDTLTPDGRPHTTRSVRICFPHGKIVYKQISLAPLLTAHTGHWVFEETPEGTLAEARHTATIDPANLELLRPGATVQDARAYLRRVLSANSVANLRFAKEYAEDIADNGRKETVDA</sequence>
<accession>A0ABR5J377</accession>
<evidence type="ECO:0008006" key="3">
    <source>
        <dbReference type="Google" id="ProtNLM"/>
    </source>
</evidence>